<feature type="non-terminal residue" evidence="7">
    <location>
        <position position="354"/>
    </location>
</feature>
<dbReference type="PROSITE" id="PS50262">
    <property type="entry name" value="G_PROTEIN_RECEP_F1_2"/>
    <property type="match status" value="1"/>
</dbReference>
<proteinExistence type="predicted"/>
<reference evidence="7 8" key="1">
    <citation type="submission" date="2024-04" db="EMBL/GenBank/DDBJ databases">
        <authorList>
            <consortium name="Genoscope - CEA"/>
            <person name="William W."/>
        </authorList>
    </citation>
    <scope>NUCLEOTIDE SEQUENCE [LARGE SCALE GENOMIC DNA]</scope>
</reference>
<evidence type="ECO:0000259" key="6">
    <source>
        <dbReference type="PROSITE" id="PS50262"/>
    </source>
</evidence>
<gene>
    <name evidence="7" type="ORF">GSLYS_00020925001</name>
</gene>
<dbReference type="PRINTS" id="PR00237">
    <property type="entry name" value="GPCRRHODOPSN"/>
</dbReference>
<feature type="transmembrane region" description="Helical" evidence="5">
    <location>
        <begin position="71"/>
        <end position="96"/>
    </location>
</feature>
<feature type="domain" description="G-protein coupled receptors family 1 profile" evidence="6">
    <location>
        <begin position="50"/>
        <end position="325"/>
    </location>
</feature>
<evidence type="ECO:0000256" key="5">
    <source>
        <dbReference type="SAM" id="Phobius"/>
    </source>
</evidence>
<feature type="transmembrane region" description="Helical" evidence="5">
    <location>
        <begin position="304"/>
        <end position="326"/>
    </location>
</feature>
<dbReference type="SUPFAM" id="SSF81321">
    <property type="entry name" value="Family A G protein-coupled receptor-like"/>
    <property type="match status" value="1"/>
</dbReference>
<organism evidence="7 8">
    <name type="scientific">Lymnaea stagnalis</name>
    <name type="common">Great pond snail</name>
    <name type="synonym">Helix stagnalis</name>
    <dbReference type="NCBI Taxonomy" id="6523"/>
    <lineage>
        <taxon>Eukaryota</taxon>
        <taxon>Metazoa</taxon>
        <taxon>Spiralia</taxon>
        <taxon>Lophotrochozoa</taxon>
        <taxon>Mollusca</taxon>
        <taxon>Gastropoda</taxon>
        <taxon>Heterobranchia</taxon>
        <taxon>Euthyneura</taxon>
        <taxon>Panpulmonata</taxon>
        <taxon>Hygrophila</taxon>
        <taxon>Lymnaeoidea</taxon>
        <taxon>Lymnaeidae</taxon>
        <taxon>Lymnaea</taxon>
    </lineage>
</organism>
<comment type="caution">
    <text evidence="7">The sequence shown here is derived from an EMBL/GenBank/DDBJ whole genome shotgun (WGS) entry which is preliminary data.</text>
</comment>
<dbReference type="InterPro" id="IPR017452">
    <property type="entry name" value="GPCR_Rhodpsn_7TM"/>
</dbReference>
<dbReference type="PANTHER" id="PTHR46641">
    <property type="entry name" value="FMRFAMIDE RECEPTOR-RELATED"/>
    <property type="match status" value="1"/>
</dbReference>
<sequence length="354" mass="39114">MSSSLTGFNLTTGSASQVTPNGLVSYEVREVIVTVNIFFGEIVGFLGIIANVINIVVFAKNGFDDTVNISLTALAVGDIGALVTLQWFNIIVNPWFLRLDLPFLPLEIQSLTAGYPHNYFIKCTGFITAFVAFERCLCVYSPLKVRRIITKRVSVAFNTSVFFAIALTMFPVYYTAYYDWKLDARLNRTVLGIFYAKNINEVLGPSLFLTNSAVPLTAFLVIIVCNVVIGVKLRSKAQWRQTASGAAIANPATAATVREKRLVVMIVTVSVIFIVCFTPSSALLSARAVVSELSINGAFSNINWIVATYALQMETVNSSITIVVYYRMSTKYRDTFRLLIARRRGPPATRKSSR</sequence>
<evidence type="ECO:0000256" key="3">
    <source>
        <dbReference type="ARBA" id="ARBA00022989"/>
    </source>
</evidence>
<dbReference type="Proteomes" id="UP001497497">
    <property type="component" value="Unassembled WGS sequence"/>
</dbReference>
<name>A0AAV2ILS6_LYMST</name>
<keyword evidence="2 5" id="KW-0812">Transmembrane</keyword>
<dbReference type="EMBL" id="CAXITT010001022">
    <property type="protein sequence ID" value="CAL1547608.1"/>
    <property type="molecule type" value="Genomic_DNA"/>
</dbReference>
<dbReference type="InterPro" id="IPR000276">
    <property type="entry name" value="GPCR_Rhodpsn"/>
</dbReference>
<keyword evidence="3 5" id="KW-1133">Transmembrane helix</keyword>
<keyword evidence="4 5" id="KW-0472">Membrane</keyword>
<keyword evidence="8" id="KW-1185">Reference proteome</keyword>
<dbReference type="GO" id="GO:0016020">
    <property type="term" value="C:membrane"/>
    <property type="evidence" value="ECO:0007669"/>
    <property type="project" value="UniProtKB-SubCell"/>
</dbReference>
<dbReference type="GO" id="GO:0004930">
    <property type="term" value="F:G protein-coupled receptor activity"/>
    <property type="evidence" value="ECO:0007669"/>
    <property type="project" value="InterPro"/>
</dbReference>
<feature type="transmembrane region" description="Helical" evidence="5">
    <location>
        <begin position="155"/>
        <end position="176"/>
    </location>
</feature>
<evidence type="ECO:0000313" key="8">
    <source>
        <dbReference type="Proteomes" id="UP001497497"/>
    </source>
</evidence>
<feature type="transmembrane region" description="Helical" evidence="5">
    <location>
        <begin position="262"/>
        <end position="284"/>
    </location>
</feature>
<dbReference type="Gene3D" id="1.20.1070.10">
    <property type="entry name" value="Rhodopsin 7-helix transmembrane proteins"/>
    <property type="match status" value="1"/>
</dbReference>
<feature type="transmembrane region" description="Helical" evidence="5">
    <location>
        <begin position="37"/>
        <end position="59"/>
    </location>
</feature>
<feature type="transmembrane region" description="Helical" evidence="5">
    <location>
        <begin position="119"/>
        <end position="143"/>
    </location>
</feature>
<comment type="subcellular location">
    <subcellularLocation>
        <location evidence="1">Membrane</location>
    </subcellularLocation>
</comment>
<evidence type="ECO:0000256" key="4">
    <source>
        <dbReference type="ARBA" id="ARBA00023136"/>
    </source>
</evidence>
<dbReference type="Pfam" id="PF00001">
    <property type="entry name" value="7tm_1"/>
    <property type="match status" value="1"/>
</dbReference>
<evidence type="ECO:0000313" key="7">
    <source>
        <dbReference type="EMBL" id="CAL1547608.1"/>
    </source>
</evidence>
<accession>A0AAV2ILS6</accession>
<dbReference type="AlphaFoldDB" id="A0AAV2ILS6"/>
<protein>
    <recommendedName>
        <fullName evidence="6">G-protein coupled receptors family 1 profile domain-containing protein</fullName>
    </recommendedName>
</protein>
<evidence type="ECO:0000256" key="1">
    <source>
        <dbReference type="ARBA" id="ARBA00004370"/>
    </source>
</evidence>
<dbReference type="InterPro" id="IPR052954">
    <property type="entry name" value="GPCR-Ligand_Int"/>
</dbReference>
<dbReference type="PANTHER" id="PTHR46641:SF2">
    <property type="entry name" value="FMRFAMIDE RECEPTOR"/>
    <property type="match status" value="1"/>
</dbReference>
<feature type="transmembrane region" description="Helical" evidence="5">
    <location>
        <begin position="213"/>
        <end position="231"/>
    </location>
</feature>
<evidence type="ECO:0000256" key="2">
    <source>
        <dbReference type="ARBA" id="ARBA00022692"/>
    </source>
</evidence>